<dbReference type="PANTHER" id="PTHR10093">
    <property type="entry name" value="IRON-SULFUR CLUSTER ASSEMBLY ENZYME NIFU HOMOLOG"/>
    <property type="match status" value="1"/>
</dbReference>
<dbReference type="EMBL" id="CP014671">
    <property type="protein sequence ID" value="ANX05291.1"/>
    <property type="molecule type" value="Genomic_DNA"/>
</dbReference>
<feature type="domain" description="NIF system FeS cluster assembly NifU N-terminal" evidence="2">
    <location>
        <begin position="8"/>
        <end position="128"/>
    </location>
</feature>
<dbReference type="GO" id="GO:0051536">
    <property type="term" value="F:iron-sulfur cluster binding"/>
    <property type="evidence" value="ECO:0007669"/>
    <property type="project" value="InterPro"/>
</dbReference>
<dbReference type="FunFam" id="3.90.1010.10:FF:000002">
    <property type="entry name" value="Iron-sulfur cluster assembly scaffold protein NifU"/>
    <property type="match status" value="1"/>
</dbReference>
<keyword evidence="4" id="KW-1185">Reference proteome</keyword>
<dbReference type="GO" id="GO:0005506">
    <property type="term" value="F:iron ion binding"/>
    <property type="evidence" value="ECO:0007669"/>
    <property type="project" value="InterPro"/>
</dbReference>
<dbReference type="NCBIfam" id="TIGR01994">
    <property type="entry name" value="SUF_scaf_2"/>
    <property type="match status" value="1"/>
</dbReference>
<dbReference type="SUPFAM" id="SSF82649">
    <property type="entry name" value="SufE/NifU"/>
    <property type="match status" value="1"/>
</dbReference>
<protein>
    <submittedName>
        <fullName evidence="3">Iron-sulfur cluster assembly scaffold protein</fullName>
    </submittedName>
</protein>
<dbReference type="STRING" id="1810504.PG2T_14605"/>
<accession>A0A1B1YWY5</accession>
<gene>
    <name evidence="3" type="ORF">PG2T_14605</name>
</gene>
<dbReference type="AlphaFoldDB" id="A0A1B1YWY5"/>
<dbReference type="OrthoDB" id="9804157at2"/>
<evidence type="ECO:0000313" key="4">
    <source>
        <dbReference type="Proteomes" id="UP000092952"/>
    </source>
</evidence>
<dbReference type="GO" id="GO:0016226">
    <property type="term" value="P:iron-sulfur cluster assembly"/>
    <property type="evidence" value="ECO:0007669"/>
    <property type="project" value="InterPro"/>
</dbReference>
<proteinExistence type="inferred from homology"/>
<reference evidence="4" key="1">
    <citation type="submission" date="2016-03" db="EMBL/GenBank/DDBJ databases">
        <title>Complete genome sequence of Solimmundus cernigliae, representing a novel lineage of polycyclic aromatic hydrocarbon degraders within the Gammaproteobacteria.</title>
        <authorList>
            <person name="Singleton D.R."/>
            <person name="Dickey A.N."/>
            <person name="Scholl E.H."/>
            <person name="Wright F.A."/>
            <person name="Aitken M.D."/>
        </authorList>
    </citation>
    <scope>NUCLEOTIDE SEQUENCE [LARGE SCALE GENOMIC DNA]</scope>
    <source>
        <strain evidence="4">TR3.2</strain>
    </source>
</reference>
<comment type="similarity">
    <text evidence="1">Belongs to the NifU family.</text>
</comment>
<dbReference type="CDD" id="cd06664">
    <property type="entry name" value="IscU_like"/>
    <property type="match status" value="1"/>
</dbReference>
<evidence type="ECO:0000259" key="2">
    <source>
        <dbReference type="Pfam" id="PF01592"/>
    </source>
</evidence>
<dbReference type="InterPro" id="IPR002871">
    <property type="entry name" value="NIF_FeS_clus_asmbl_NifU_N"/>
</dbReference>
<evidence type="ECO:0000313" key="3">
    <source>
        <dbReference type="EMBL" id="ANX05291.1"/>
    </source>
</evidence>
<dbReference type="RefSeq" id="WP_068807132.1">
    <property type="nucleotide sequence ID" value="NZ_CP014671.1"/>
</dbReference>
<dbReference type="InParanoid" id="A0A1B1YWY5"/>
<organism evidence="3 4">
    <name type="scientific">Immundisolibacter cernigliae</name>
    <dbReference type="NCBI Taxonomy" id="1810504"/>
    <lineage>
        <taxon>Bacteria</taxon>
        <taxon>Pseudomonadati</taxon>
        <taxon>Pseudomonadota</taxon>
        <taxon>Gammaproteobacteria</taxon>
        <taxon>Immundisolibacterales</taxon>
        <taxon>Immundisolibacteraceae</taxon>
        <taxon>Immundisolibacter</taxon>
    </lineage>
</organism>
<name>A0A1B1YWY5_9GAMM</name>
<dbReference type="KEGG" id="gbi:PG2T_14605"/>
<evidence type="ECO:0000256" key="1">
    <source>
        <dbReference type="ARBA" id="ARBA00006420"/>
    </source>
</evidence>
<dbReference type="Pfam" id="PF01592">
    <property type="entry name" value="NifU_N"/>
    <property type="match status" value="1"/>
</dbReference>
<dbReference type="Proteomes" id="UP000092952">
    <property type="component" value="Chromosome"/>
</dbReference>
<dbReference type="Gene3D" id="3.90.1010.10">
    <property type="match status" value="1"/>
</dbReference>
<sequence length="150" mass="16391">MSSLRDLYQELIVDHNKNPRNYGVLVDANRQAHGYNPLCGDKITVYLHLDGDRITDVRFEGAGCAISTASASLMTQAIKGKTVPEAEAMFQDFHAMVTGEDPREETADKLGKLAVLAGVREFPSRVKCATLAWHTLHNAAHGDATPARTE</sequence>